<keyword evidence="1" id="KW-0813">Transport</keyword>
<organism evidence="7 8">
    <name type="scientific">Hydrocarboniphaga effusa AP103</name>
    <dbReference type="NCBI Taxonomy" id="1172194"/>
    <lineage>
        <taxon>Bacteria</taxon>
        <taxon>Pseudomonadati</taxon>
        <taxon>Pseudomonadota</taxon>
        <taxon>Gammaproteobacteria</taxon>
        <taxon>Nevskiales</taxon>
        <taxon>Nevskiaceae</taxon>
        <taxon>Hydrocarboniphaga</taxon>
    </lineage>
</organism>
<dbReference type="Pfam" id="PF03968">
    <property type="entry name" value="LptD_N"/>
    <property type="match status" value="1"/>
</dbReference>
<feature type="signal peptide" evidence="5">
    <location>
        <begin position="1"/>
        <end position="34"/>
    </location>
</feature>
<comment type="caution">
    <text evidence="7">The sequence shown here is derived from an EMBL/GenBank/DDBJ whole genome shotgun (WGS) entry which is preliminary data.</text>
</comment>
<dbReference type="AlphaFoldDB" id="I8T5F3"/>
<sequence>MCPNPNPVKDRAEARIVAGLLVALMLGAPATALAQASPAKPADKSTEPAAKPKAEKKSNETAERLRPTGPVTITAKNVDWAQNGLMVYSGDVKLVSDTLKIEGDKLELEQLGEGQYRAKVFGNPANLRHDAAPGSTEKPEPPVTARGKTLVYDTKAGLIDVTGNARVTRGEDELTSETIHYNVNQRRIQADGGSGGPVKIIIQPQPRGGAAPSTKPDTKPTAP</sequence>
<evidence type="ECO:0000256" key="1">
    <source>
        <dbReference type="ARBA" id="ARBA00022448"/>
    </source>
</evidence>
<dbReference type="PANTHER" id="PTHR36504:SF1">
    <property type="entry name" value="LIPOPOLYSACCHARIDE EXPORT SYSTEM PROTEIN LPTA"/>
    <property type="match status" value="1"/>
</dbReference>
<gene>
    <name evidence="7" type="ORF">WQQ_27270</name>
</gene>
<dbReference type="NCBIfam" id="TIGR03002">
    <property type="entry name" value="outer_YhbN_LptA"/>
    <property type="match status" value="1"/>
</dbReference>
<evidence type="ECO:0000256" key="2">
    <source>
        <dbReference type="ARBA" id="ARBA00022729"/>
    </source>
</evidence>
<dbReference type="InterPro" id="IPR052037">
    <property type="entry name" value="LPS_export_LptA"/>
</dbReference>
<proteinExistence type="predicted"/>
<protein>
    <recommendedName>
        <fullName evidence="6">Organic solvent tolerance-like N-terminal domain-containing protein</fullName>
    </recommendedName>
</protein>
<evidence type="ECO:0000256" key="5">
    <source>
        <dbReference type="SAM" id="SignalP"/>
    </source>
</evidence>
<dbReference type="OrthoDB" id="7064392at2"/>
<dbReference type="InterPro" id="IPR005653">
    <property type="entry name" value="OstA-like_N"/>
</dbReference>
<feature type="region of interest" description="Disordered" evidence="4">
    <location>
        <begin position="33"/>
        <end position="70"/>
    </location>
</feature>
<dbReference type="GO" id="GO:0030288">
    <property type="term" value="C:outer membrane-bounded periplasmic space"/>
    <property type="evidence" value="ECO:0007669"/>
    <property type="project" value="TreeGrafter"/>
</dbReference>
<dbReference type="GO" id="GO:0001530">
    <property type="term" value="F:lipopolysaccharide binding"/>
    <property type="evidence" value="ECO:0007669"/>
    <property type="project" value="InterPro"/>
</dbReference>
<dbReference type="GO" id="GO:0017089">
    <property type="term" value="F:glycolipid transfer activity"/>
    <property type="evidence" value="ECO:0007669"/>
    <property type="project" value="TreeGrafter"/>
</dbReference>
<dbReference type="Gene3D" id="2.60.450.10">
    <property type="entry name" value="Lipopolysaccharide (LPS) transport protein A like domain"/>
    <property type="match status" value="1"/>
</dbReference>
<dbReference type="RefSeq" id="WP_007185668.1">
    <property type="nucleotide sequence ID" value="NZ_AKGD01000002.1"/>
</dbReference>
<evidence type="ECO:0000313" key="7">
    <source>
        <dbReference type="EMBL" id="EIT69145.1"/>
    </source>
</evidence>
<evidence type="ECO:0000256" key="3">
    <source>
        <dbReference type="ARBA" id="ARBA00022764"/>
    </source>
</evidence>
<feature type="chain" id="PRO_5003714004" description="Organic solvent tolerance-like N-terminal domain-containing protein" evidence="5">
    <location>
        <begin position="35"/>
        <end position="223"/>
    </location>
</feature>
<feature type="domain" description="Organic solvent tolerance-like N-terminal" evidence="6">
    <location>
        <begin position="73"/>
        <end position="185"/>
    </location>
</feature>
<keyword evidence="2 5" id="KW-0732">Signal</keyword>
<keyword evidence="8" id="KW-1185">Reference proteome</keyword>
<name>I8T5F3_9GAMM</name>
<dbReference type="PANTHER" id="PTHR36504">
    <property type="entry name" value="LIPOPOLYSACCHARIDE EXPORT SYSTEM PROTEIN LPTA"/>
    <property type="match status" value="1"/>
</dbReference>
<dbReference type="GO" id="GO:0009279">
    <property type="term" value="C:cell outer membrane"/>
    <property type="evidence" value="ECO:0007669"/>
    <property type="project" value="TreeGrafter"/>
</dbReference>
<accession>I8T5F3</accession>
<feature type="region of interest" description="Disordered" evidence="4">
    <location>
        <begin position="188"/>
        <end position="223"/>
    </location>
</feature>
<evidence type="ECO:0000256" key="4">
    <source>
        <dbReference type="SAM" id="MobiDB-lite"/>
    </source>
</evidence>
<dbReference type="GO" id="GO:0015920">
    <property type="term" value="P:lipopolysaccharide transport"/>
    <property type="evidence" value="ECO:0007669"/>
    <property type="project" value="InterPro"/>
</dbReference>
<keyword evidence="3" id="KW-0574">Periplasm</keyword>
<dbReference type="EMBL" id="AKGD01000002">
    <property type="protein sequence ID" value="EIT69145.1"/>
    <property type="molecule type" value="Genomic_DNA"/>
</dbReference>
<dbReference type="STRING" id="1172194.WQQ_27270"/>
<evidence type="ECO:0000259" key="6">
    <source>
        <dbReference type="Pfam" id="PF03968"/>
    </source>
</evidence>
<dbReference type="Proteomes" id="UP000003704">
    <property type="component" value="Unassembled WGS sequence"/>
</dbReference>
<reference evidence="7 8" key="1">
    <citation type="journal article" date="2012" name="J. Bacteriol.">
        <title>Genome Sequence of n-Alkane-Degrading Hydrocarboniphaga effusa Strain AP103T (ATCC BAA-332T).</title>
        <authorList>
            <person name="Chang H.K."/>
            <person name="Zylstra G.J."/>
            <person name="Chae J.C."/>
        </authorList>
    </citation>
    <scope>NUCLEOTIDE SEQUENCE [LARGE SCALE GENOMIC DNA]</scope>
    <source>
        <strain evidence="7 8">AP103</strain>
    </source>
</reference>
<evidence type="ECO:0000313" key="8">
    <source>
        <dbReference type="Proteomes" id="UP000003704"/>
    </source>
</evidence>
<dbReference type="InterPro" id="IPR014340">
    <property type="entry name" value="LptA"/>
</dbReference>
<feature type="compositionally biased region" description="Basic and acidic residues" evidence="4">
    <location>
        <begin position="41"/>
        <end position="66"/>
    </location>
</feature>